<reference evidence="1 2" key="1">
    <citation type="submission" date="2023-11" db="EMBL/GenBank/DDBJ databases">
        <title>Halocaridina rubra genome assembly.</title>
        <authorList>
            <person name="Smith C."/>
        </authorList>
    </citation>
    <scope>NUCLEOTIDE SEQUENCE [LARGE SCALE GENOMIC DNA]</scope>
    <source>
        <strain evidence="1">EP-1</strain>
        <tissue evidence="1">Whole</tissue>
    </source>
</reference>
<sequence length="85" mass="8849">MSSHSAFAALAKPALDKAAVGMKALGVSKTVLVPNLSMVGEAPLKNAENYSLSEELQENIGVPLANFSDVGIAFIDTNKDGEESK</sequence>
<accession>A0AAN8XMM2</accession>
<proteinExistence type="predicted"/>
<evidence type="ECO:0000313" key="1">
    <source>
        <dbReference type="EMBL" id="KAK7082229.1"/>
    </source>
</evidence>
<feature type="non-terminal residue" evidence="1">
    <location>
        <position position="85"/>
    </location>
</feature>
<comment type="caution">
    <text evidence="1">The sequence shown here is derived from an EMBL/GenBank/DDBJ whole genome shotgun (WGS) entry which is preliminary data.</text>
</comment>
<evidence type="ECO:0000313" key="2">
    <source>
        <dbReference type="Proteomes" id="UP001381693"/>
    </source>
</evidence>
<dbReference type="EMBL" id="JAXCGZ010004128">
    <property type="protein sequence ID" value="KAK7082229.1"/>
    <property type="molecule type" value="Genomic_DNA"/>
</dbReference>
<organism evidence="1 2">
    <name type="scientific">Halocaridina rubra</name>
    <name type="common">Hawaiian red shrimp</name>
    <dbReference type="NCBI Taxonomy" id="373956"/>
    <lineage>
        <taxon>Eukaryota</taxon>
        <taxon>Metazoa</taxon>
        <taxon>Ecdysozoa</taxon>
        <taxon>Arthropoda</taxon>
        <taxon>Crustacea</taxon>
        <taxon>Multicrustacea</taxon>
        <taxon>Malacostraca</taxon>
        <taxon>Eumalacostraca</taxon>
        <taxon>Eucarida</taxon>
        <taxon>Decapoda</taxon>
        <taxon>Pleocyemata</taxon>
        <taxon>Caridea</taxon>
        <taxon>Atyoidea</taxon>
        <taxon>Atyidae</taxon>
        <taxon>Halocaridina</taxon>
    </lineage>
</organism>
<dbReference type="AlphaFoldDB" id="A0AAN8XMM2"/>
<dbReference type="Proteomes" id="UP001381693">
    <property type="component" value="Unassembled WGS sequence"/>
</dbReference>
<gene>
    <name evidence="1" type="ORF">SK128_021893</name>
</gene>
<name>A0AAN8XMM2_HALRR</name>
<keyword evidence="2" id="KW-1185">Reference proteome</keyword>
<protein>
    <submittedName>
        <fullName evidence="1">Uncharacterized protein</fullName>
    </submittedName>
</protein>